<evidence type="ECO:0000313" key="12">
    <source>
        <dbReference type="EMBL" id="ALC38345.1"/>
    </source>
</evidence>
<dbReference type="OrthoDB" id="756301at2759"/>
<dbReference type="PROSITE" id="PS50920">
    <property type="entry name" value="SOLCAR"/>
    <property type="match status" value="3"/>
</dbReference>
<dbReference type="InterPro" id="IPR018108">
    <property type="entry name" value="MCP_transmembrane"/>
</dbReference>
<dbReference type="PANTHER" id="PTHR45618">
    <property type="entry name" value="MITOCHONDRIAL DICARBOXYLATE CARRIER-RELATED"/>
    <property type="match status" value="1"/>
</dbReference>
<evidence type="ECO:0000256" key="8">
    <source>
        <dbReference type="ARBA" id="ARBA00023128"/>
    </source>
</evidence>
<dbReference type="InterPro" id="IPR050391">
    <property type="entry name" value="Mito_Metabolite_Transporter"/>
</dbReference>
<dbReference type="GO" id="GO:0005743">
    <property type="term" value="C:mitochondrial inner membrane"/>
    <property type="evidence" value="ECO:0007669"/>
    <property type="project" value="UniProtKB-SubCell"/>
</dbReference>
<evidence type="ECO:0000256" key="11">
    <source>
        <dbReference type="RuleBase" id="RU000488"/>
    </source>
</evidence>
<comment type="subcellular location">
    <subcellularLocation>
        <location evidence="1">Mitochondrion inner membrane</location>
        <topology evidence="1">Multi-pass membrane protein</topology>
    </subcellularLocation>
</comment>
<dbReference type="SUPFAM" id="SSF103506">
    <property type="entry name" value="Mitochondrial carrier"/>
    <property type="match status" value="1"/>
</dbReference>
<evidence type="ECO:0000256" key="4">
    <source>
        <dbReference type="ARBA" id="ARBA00022692"/>
    </source>
</evidence>
<dbReference type="OMA" id="LIPCWLR"/>
<reference evidence="12 13" key="1">
    <citation type="submission" date="2015-08" db="EMBL/GenBank/DDBJ databases">
        <title>Ancestral chromatin configuration constrains chromatin evolution on differentiating sex chromosomes in Drosophila.</title>
        <authorList>
            <person name="Zhou Q."/>
            <person name="Bachtrog D."/>
        </authorList>
    </citation>
    <scope>NUCLEOTIDE SEQUENCE [LARGE SCALE GENOMIC DNA]</scope>
    <source>
        <tissue evidence="12">Whole larvae</tissue>
    </source>
</reference>
<keyword evidence="5" id="KW-0677">Repeat</keyword>
<evidence type="ECO:0000256" key="3">
    <source>
        <dbReference type="ARBA" id="ARBA00022448"/>
    </source>
</evidence>
<keyword evidence="6" id="KW-0999">Mitochondrion inner membrane</keyword>
<dbReference type="Gene3D" id="1.50.40.10">
    <property type="entry name" value="Mitochondrial carrier domain"/>
    <property type="match status" value="1"/>
</dbReference>
<dbReference type="Proteomes" id="UP000494163">
    <property type="component" value="Chromosome 2L"/>
</dbReference>
<evidence type="ECO:0000256" key="9">
    <source>
        <dbReference type="ARBA" id="ARBA00023136"/>
    </source>
</evidence>
<keyword evidence="3 11" id="KW-0813">Transport</keyword>
<keyword evidence="8" id="KW-0496">Mitochondrion</keyword>
<evidence type="ECO:0000256" key="5">
    <source>
        <dbReference type="ARBA" id="ARBA00022737"/>
    </source>
</evidence>
<keyword evidence="4 10" id="KW-0812">Transmembrane</keyword>
<evidence type="ECO:0000256" key="6">
    <source>
        <dbReference type="ARBA" id="ARBA00022792"/>
    </source>
</evidence>
<dbReference type="InterPro" id="IPR023395">
    <property type="entry name" value="MCP_dom_sf"/>
</dbReference>
<keyword evidence="9 10" id="KW-0472">Membrane</keyword>
<name>A0A0M4EP78_DROBS</name>
<proteinExistence type="inferred from homology"/>
<evidence type="ECO:0000256" key="2">
    <source>
        <dbReference type="ARBA" id="ARBA00006375"/>
    </source>
</evidence>
<evidence type="ECO:0000256" key="7">
    <source>
        <dbReference type="ARBA" id="ARBA00022989"/>
    </source>
</evidence>
<comment type="similarity">
    <text evidence="2 11">Belongs to the mitochondrial carrier (TC 2.A.29) family.</text>
</comment>
<accession>A0A0M4EP78</accession>
<evidence type="ECO:0000256" key="1">
    <source>
        <dbReference type="ARBA" id="ARBA00004448"/>
    </source>
</evidence>
<sequence>MDKDDRNYWHMRPYMGPLGKPYTIAGELEKITPRTLLQLYFNTFVGANFAESCMYALDVGKTRMQVHGEEAKKTGAKPRRMFSTLRGILIEEGPRALYAGFSAMVARNFIFNSLRVLLYDIFRRRFIYVGADNKHHLAVHHAFFCGCAAGCIAQALANPFDIAKVRMQMEGRRRLMGLDKRTSNWYMEIIGIYRRSGILGMWRGVGPSCMRACLMTAGDVGSYDICKRMLKHHLELEEGLPLRFCSSMVAGLVASVLSNPADVIKSRVMNQPVDEAGRGLYYRNGFDCVAKLLREEGFFALYKGLIPCWLRLGPWSVLFWLSVEQLRVWEGQTGF</sequence>
<organism evidence="12 13">
    <name type="scientific">Drosophila busckii</name>
    <name type="common">Fruit fly</name>
    <dbReference type="NCBI Taxonomy" id="30019"/>
    <lineage>
        <taxon>Eukaryota</taxon>
        <taxon>Metazoa</taxon>
        <taxon>Ecdysozoa</taxon>
        <taxon>Arthropoda</taxon>
        <taxon>Hexapoda</taxon>
        <taxon>Insecta</taxon>
        <taxon>Pterygota</taxon>
        <taxon>Neoptera</taxon>
        <taxon>Endopterygota</taxon>
        <taxon>Diptera</taxon>
        <taxon>Brachycera</taxon>
        <taxon>Muscomorpha</taxon>
        <taxon>Ephydroidea</taxon>
        <taxon>Drosophilidae</taxon>
        <taxon>Drosophila</taxon>
    </lineage>
</organism>
<gene>
    <name evidence="12" type="ORF">Dbus_chr2Lg430</name>
</gene>
<evidence type="ECO:0000256" key="10">
    <source>
        <dbReference type="PROSITE-ProRule" id="PRU00282"/>
    </source>
</evidence>
<dbReference type="EMBL" id="CP012523">
    <property type="protein sequence ID" value="ALC38345.1"/>
    <property type="molecule type" value="Genomic_DNA"/>
</dbReference>
<dbReference type="STRING" id="30019.A0A0M4EP78"/>
<feature type="repeat" description="Solcar" evidence="10">
    <location>
        <begin position="137"/>
        <end position="229"/>
    </location>
</feature>
<protein>
    <submittedName>
        <fullName evidence="12">Ucp4C</fullName>
    </submittedName>
</protein>
<dbReference type="AlphaFoldDB" id="A0A0M4EP78"/>
<dbReference type="FunFam" id="1.50.40.10:FF:000062">
    <property type="entry name" value="mitochondrial uncoupling protein 3"/>
    <property type="match status" value="1"/>
</dbReference>
<keyword evidence="13" id="KW-1185">Reference proteome</keyword>
<evidence type="ECO:0000313" key="13">
    <source>
        <dbReference type="Proteomes" id="UP000494163"/>
    </source>
</evidence>
<dbReference type="Pfam" id="PF00153">
    <property type="entry name" value="Mito_carr"/>
    <property type="match status" value="3"/>
</dbReference>
<feature type="repeat" description="Solcar" evidence="10">
    <location>
        <begin position="34"/>
        <end position="125"/>
    </location>
</feature>
<keyword evidence="7" id="KW-1133">Transmembrane helix</keyword>
<feature type="repeat" description="Solcar" evidence="10">
    <location>
        <begin position="238"/>
        <end position="329"/>
    </location>
</feature>